<accession>A0A423MBI6</accession>
<dbReference type="AlphaFoldDB" id="A0A423MBI6"/>
<dbReference type="Proteomes" id="UP000285378">
    <property type="component" value="Unassembled WGS sequence"/>
</dbReference>
<organism evidence="1 2">
    <name type="scientific">Pseudomonas fluorescens</name>
    <dbReference type="NCBI Taxonomy" id="294"/>
    <lineage>
        <taxon>Bacteria</taxon>
        <taxon>Pseudomonadati</taxon>
        <taxon>Pseudomonadota</taxon>
        <taxon>Gammaproteobacteria</taxon>
        <taxon>Pseudomonadales</taxon>
        <taxon>Pseudomonadaceae</taxon>
        <taxon>Pseudomonas</taxon>
    </lineage>
</organism>
<proteinExistence type="predicted"/>
<protein>
    <submittedName>
        <fullName evidence="1">Uncharacterized protein</fullName>
    </submittedName>
</protein>
<reference evidence="1 2" key="1">
    <citation type="submission" date="2016-10" db="EMBL/GenBank/DDBJ databases">
        <title>Comparative genome analysis of multiple Pseudomonas spp. focuses on biocontrol and plant growth promoting traits.</title>
        <authorList>
            <person name="Tao X.-Y."/>
            <person name="Taylor C.G."/>
        </authorList>
    </citation>
    <scope>NUCLEOTIDE SEQUENCE [LARGE SCALE GENOMIC DNA]</scope>
    <source>
        <strain evidence="1 2">28B5</strain>
    </source>
</reference>
<dbReference type="EMBL" id="MOBX01000013">
    <property type="protein sequence ID" value="RON80643.1"/>
    <property type="molecule type" value="Genomic_DNA"/>
</dbReference>
<comment type="caution">
    <text evidence="1">The sequence shown here is derived from an EMBL/GenBank/DDBJ whole genome shotgun (WGS) entry which is preliminary data.</text>
</comment>
<gene>
    <name evidence="1" type="ORF">BK670_10575</name>
</gene>
<sequence length="861" mass="97129">MYSEQNVLLATGNALSGRSGQLRLLCNADTTFLAKSKQEFHCLTCKAGSEGGWMMLIHNVLYGAGCPICRHSSTLIHEMSTRFPSHRLVVTTHRCGPPVSSATRYQLFPAPDELPEDFGWQPESLGRSAITAALREGRRPGEKVERYYQDSVIAYKEFTDCFPKGLIRYKGTEAPGKTSPGPFFEIQTETRLMRSPVSTPYFSLPGLRKICRQERNDRVYNKKLIRSAHLNGAEILAYEQHSGKGLMIKYKNRMGDIRTDTPGRIKELYWGQTWIRKAEKLTAIIMQALFPSTTWAFNRGYSDFLRYISESGTVSVLELDGFNPEHGLAFEYQGVQHYMALTDTQEAKDRLKEIQRRDVFKVEQCKKSRISLVVVPNLDLDPETFLRTILELLAALDRQPVNATPDLDIIWANWNSACQNPLQRFQAKVVEKLGKHTLVSPLMERITRTTLVTYECSLCATLNEVASRSLADGKVRTYCSACKGQKTGQARSQKRLDLWEEKFALPRSFINNLRTTPMESRYFRFICGRQHVTAIHNPEHAQLHMNNGEFECPTCRSLVLGISAQQVVPQAQYRLDFNRSIELLGLKIVEDLPYQEGQMAAKVMCAAGEHSFVLLRPDLRRFQRGFFQDRSLIPSACLDCCYPGVTVGYGDVLMGTVFHRLSSLRGMYPNVRYVTGFDVEGWKEEHFNCGETLPDGSPHPDFSISWRNLQRAGKARPTTHVCNACGVSNGDIGNRGKSIRDLEAVMVLLRHELHRHKPFTQTCYSPTVTYHEGPFDPSTEVVSTTKTKLTFWCGVVGHESVTATKDNYFNRAPTKGAGFCKKCVNAAGLIKAPLPAPVPGPVKQLLPCTLRVRTRHVETDQ</sequence>
<name>A0A423MBI6_PSEFL</name>
<evidence type="ECO:0000313" key="2">
    <source>
        <dbReference type="Proteomes" id="UP000285378"/>
    </source>
</evidence>
<evidence type="ECO:0000313" key="1">
    <source>
        <dbReference type="EMBL" id="RON80643.1"/>
    </source>
</evidence>